<keyword evidence="7 8" id="KW-0472">Membrane</keyword>
<evidence type="ECO:0000256" key="2">
    <source>
        <dbReference type="ARBA" id="ARBA00022448"/>
    </source>
</evidence>
<feature type="transmembrane region" description="Helical" evidence="8">
    <location>
        <begin position="311"/>
        <end position="327"/>
    </location>
</feature>
<dbReference type="PANTHER" id="PTHR32196">
    <property type="entry name" value="ABC TRANSPORTER PERMEASE PROTEIN YPHD-RELATED-RELATED"/>
    <property type="match status" value="1"/>
</dbReference>
<dbReference type="Pfam" id="PF02653">
    <property type="entry name" value="BPD_transp_2"/>
    <property type="match status" value="1"/>
</dbReference>
<feature type="transmembrane region" description="Helical" evidence="8">
    <location>
        <begin position="111"/>
        <end position="133"/>
    </location>
</feature>
<gene>
    <name evidence="9" type="ORF">F6X38_10910</name>
</gene>
<feature type="transmembrane region" description="Helical" evidence="8">
    <location>
        <begin position="268"/>
        <end position="291"/>
    </location>
</feature>
<keyword evidence="2" id="KW-0813">Transport</keyword>
<keyword evidence="10" id="KW-1185">Reference proteome</keyword>
<dbReference type="GO" id="GO:0022857">
    <property type="term" value="F:transmembrane transporter activity"/>
    <property type="evidence" value="ECO:0007669"/>
    <property type="project" value="InterPro"/>
</dbReference>
<evidence type="ECO:0000256" key="7">
    <source>
        <dbReference type="ARBA" id="ARBA00023136"/>
    </source>
</evidence>
<feature type="transmembrane region" description="Helical" evidence="8">
    <location>
        <begin position="183"/>
        <end position="201"/>
    </location>
</feature>
<dbReference type="CDD" id="cd06579">
    <property type="entry name" value="TM_PBP1_transp_AraH_like"/>
    <property type="match status" value="1"/>
</dbReference>
<comment type="caution">
    <text evidence="9">The sequence shown here is derived from an EMBL/GenBank/DDBJ whole genome shotgun (WGS) entry which is preliminary data.</text>
</comment>
<evidence type="ECO:0000256" key="3">
    <source>
        <dbReference type="ARBA" id="ARBA00022475"/>
    </source>
</evidence>
<dbReference type="EMBL" id="VZDO01000008">
    <property type="protein sequence ID" value="KAB0679733.1"/>
    <property type="molecule type" value="Genomic_DNA"/>
</dbReference>
<keyword evidence="3" id="KW-1003">Cell membrane</keyword>
<feature type="transmembrane region" description="Helical" evidence="8">
    <location>
        <begin position="61"/>
        <end position="80"/>
    </location>
</feature>
<evidence type="ECO:0000256" key="8">
    <source>
        <dbReference type="SAM" id="Phobius"/>
    </source>
</evidence>
<protein>
    <submittedName>
        <fullName evidence="9">ABC transporter permease</fullName>
    </submittedName>
</protein>
<dbReference type="AlphaFoldDB" id="A0A7V7PP39"/>
<dbReference type="PANTHER" id="PTHR32196:SF21">
    <property type="entry name" value="ABC TRANSPORTER PERMEASE PROTEIN YPHD-RELATED"/>
    <property type="match status" value="1"/>
</dbReference>
<dbReference type="Proteomes" id="UP000432089">
    <property type="component" value="Unassembled WGS sequence"/>
</dbReference>
<evidence type="ECO:0000313" key="9">
    <source>
        <dbReference type="EMBL" id="KAB0679733.1"/>
    </source>
</evidence>
<evidence type="ECO:0000256" key="1">
    <source>
        <dbReference type="ARBA" id="ARBA00004651"/>
    </source>
</evidence>
<keyword evidence="6 8" id="KW-1133">Transmembrane helix</keyword>
<name>A0A7V7PP39_9HYPH</name>
<evidence type="ECO:0000256" key="4">
    <source>
        <dbReference type="ARBA" id="ARBA00022519"/>
    </source>
</evidence>
<evidence type="ECO:0000256" key="6">
    <source>
        <dbReference type="ARBA" id="ARBA00022989"/>
    </source>
</evidence>
<evidence type="ECO:0000313" key="10">
    <source>
        <dbReference type="Proteomes" id="UP000432089"/>
    </source>
</evidence>
<organism evidence="9 10">
    <name type="scientific">Plantimonas leprariae</name>
    <dbReference type="NCBI Taxonomy" id="2615207"/>
    <lineage>
        <taxon>Bacteria</taxon>
        <taxon>Pseudomonadati</taxon>
        <taxon>Pseudomonadota</taxon>
        <taxon>Alphaproteobacteria</taxon>
        <taxon>Hyphomicrobiales</taxon>
        <taxon>Aurantimonadaceae</taxon>
        <taxon>Plantimonas</taxon>
    </lineage>
</organism>
<sequence length="335" mass="34509">MTMSSDPPGMNVDLLSVPRQSMLGRLLTTQEAWIVIAIVVLGILVSLISPKFATSGNLLNVLQNACFIGVMALGMTPVIVSGGIDISVGSILGLCGIMLGVVLVAGWPLPLAILAVLALGAACGAFNGAVIAYLKLPPFVVTLAALSMGRSLALVVSQNTVFYEFGPWTDQLLELGGGRTLGLPNVIYALAVGIVVLHVLLTKTRWGRYVFAVGGNEDAARLCGIPVEPIKISAYAFSGLMAAVTSVFLVGWLGAVTNALGTGYELQVIAATVIGGASLVGGFGTAIGAAIGAVLVEVIRNSLLIAGVNPFWQGFFVGSFILGAVLLERIRSSKT</sequence>
<evidence type="ECO:0000256" key="5">
    <source>
        <dbReference type="ARBA" id="ARBA00022692"/>
    </source>
</evidence>
<dbReference type="GO" id="GO:0005886">
    <property type="term" value="C:plasma membrane"/>
    <property type="evidence" value="ECO:0007669"/>
    <property type="project" value="UniProtKB-SubCell"/>
</dbReference>
<reference evidence="9 10" key="1">
    <citation type="submission" date="2019-09" db="EMBL/GenBank/DDBJ databases">
        <title>YIM 132180 draft genome.</title>
        <authorList>
            <person name="Zhang K."/>
        </authorList>
    </citation>
    <scope>NUCLEOTIDE SEQUENCE [LARGE SCALE GENOMIC DNA]</scope>
    <source>
        <strain evidence="9 10">YIM 132180</strain>
    </source>
</reference>
<feature type="transmembrane region" description="Helical" evidence="8">
    <location>
        <begin position="234"/>
        <end position="256"/>
    </location>
</feature>
<accession>A0A7V7PP39</accession>
<comment type="subcellular location">
    <subcellularLocation>
        <location evidence="1">Cell membrane</location>
        <topology evidence="1">Multi-pass membrane protein</topology>
    </subcellularLocation>
</comment>
<dbReference type="InterPro" id="IPR001851">
    <property type="entry name" value="ABC_transp_permease"/>
</dbReference>
<feature type="transmembrane region" description="Helical" evidence="8">
    <location>
        <begin position="86"/>
        <end position="104"/>
    </location>
</feature>
<proteinExistence type="predicted"/>
<keyword evidence="4" id="KW-0997">Cell inner membrane</keyword>
<keyword evidence="5 8" id="KW-0812">Transmembrane</keyword>
<feature type="transmembrane region" description="Helical" evidence="8">
    <location>
        <begin position="32"/>
        <end position="49"/>
    </location>
</feature>